<dbReference type="AlphaFoldDB" id="A0A1X1D1E9"/>
<dbReference type="Pfam" id="PF01339">
    <property type="entry name" value="CheB_methylest"/>
    <property type="match status" value="1"/>
</dbReference>
<keyword evidence="1 6" id="KW-0963">Cytoplasm</keyword>
<evidence type="ECO:0000256" key="1">
    <source>
        <dbReference type="ARBA" id="ARBA00022490"/>
    </source>
</evidence>
<dbReference type="GO" id="GO:0050568">
    <property type="term" value="F:protein-glutamine glutaminase activity"/>
    <property type="evidence" value="ECO:0007669"/>
    <property type="project" value="UniProtKB-UniRule"/>
</dbReference>
<dbReference type="InterPro" id="IPR035909">
    <property type="entry name" value="CheB_C"/>
</dbReference>
<sequence length="351" mass="37837">MKRIRVMAVDDSALMRNMLNAIVNQQADMEMVATAPDPLIARDLIKQLNPDVLTLDIDMPRMDGLDFLSRLMRLRPMPVIMISSMTTRGSSATLNALEQGAVDFIPKPGNQIPGDLAVWGGLLADKIRGAAKANPNRYLNSPTLGAVLPGIKTDITQVIAIGASTGGTEALRCVLTQMPVSSPGIVIAQHMPAGFTRSFAQRMDTLCQIAVREAEHGEPLMPGNALIAPGDRHMTLVRRSRGYEVHIDENAPVNRHRPSVDVLFDSVAQQAGKFASAAILTGMGNDGARGLLTLRQAGAWTLAQNEASCVVFGMPREAIALDAACEVVDLDVVSQRLLDSFNNNLQRKRAD</sequence>
<dbReference type="GO" id="GO:0000156">
    <property type="term" value="F:phosphorelay response regulator activity"/>
    <property type="evidence" value="ECO:0007669"/>
    <property type="project" value="InterPro"/>
</dbReference>
<dbReference type="SMART" id="SM00448">
    <property type="entry name" value="REC"/>
    <property type="match status" value="1"/>
</dbReference>
<evidence type="ECO:0000259" key="10">
    <source>
        <dbReference type="PROSITE" id="PS50122"/>
    </source>
</evidence>
<comment type="caution">
    <text evidence="11">The sequence shown here is derived from an EMBL/GenBank/DDBJ whole genome shotgun (WGS) entry which is preliminary data.</text>
</comment>
<evidence type="ECO:0000256" key="3">
    <source>
        <dbReference type="ARBA" id="ARBA00022553"/>
    </source>
</evidence>
<feature type="domain" description="Response regulatory" evidence="9">
    <location>
        <begin position="5"/>
        <end position="122"/>
    </location>
</feature>
<dbReference type="CDD" id="cd17541">
    <property type="entry name" value="REC_CheB-like"/>
    <property type="match status" value="1"/>
</dbReference>
<dbReference type="Gene3D" id="3.40.50.2300">
    <property type="match status" value="1"/>
</dbReference>
<feature type="modified residue" description="4-aspartylphosphate" evidence="6 8">
    <location>
        <position position="56"/>
    </location>
</feature>
<comment type="subcellular location">
    <subcellularLocation>
        <location evidence="6">Cytoplasm</location>
    </subcellularLocation>
</comment>
<dbReference type="EC" id="3.5.1.44" evidence="6"/>
<dbReference type="Pfam" id="PF00072">
    <property type="entry name" value="Response_reg"/>
    <property type="match status" value="1"/>
</dbReference>
<dbReference type="NCBIfam" id="NF009206">
    <property type="entry name" value="PRK12555.1"/>
    <property type="match status" value="1"/>
</dbReference>
<feature type="active site" evidence="6 7">
    <location>
        <position position="286"/>
    </location>
</feature>
<keyword evidence="4 6" id="KW-0378">Hydrolase</keyword>
<evidence type="ECO:0000256" key="7">
    <source>
        <dbReference type="PROSITE-ProRule" id="PRU00050"/>
    </source>
</evidence>
<feature type="active site" evidence="6 7">
    <location>
        <position position="190"/>
    </location>
</feature>
<comment type="catalytic activity">
    <reaction evidence="5 6">
        <text>[protein]-L-glutamate 5-O-methyl ester + H2O = L-glutamyl-[protein] + methanol + H(+)</text>
        <dbReference type="Rhea" id="RHEA:23236"/>
        <dbReference type="Rhea" id="RHEA-COMP:10208"/>
        <dbReference type="Rhea" id="RHEA-COMP:10311"/>
        <dbReference type="ChEBI" id="CHEBI:15377"/>
        <dbReference type="ChEBI" id="CHEBI:15378"/>
        <dbReference type="ChEBI" id="CHEBI:17790"/>
        <dbReference type="ChEBI" id="CHEBI:29973"/>
        <dbReference type="ChEBI" id="CHEBI:82795"/>
        <dbReference type="EC" id="3.1.1.61"/>
    </reaction>
</comment>
<feature type="domain" description="CheB-type methylesterase" evidence="10">
    <location>
        <begin position="149"/>
        <end position="344"/>
    </location>
</feature>
<comment type="similarity">
    <text evidence="6">Belongs to the CheB family.</text>
</comment>
<comment type="PTM">
    <text evidence="6">Phosphorylated by CheA. Phosphorylation of the N-terminal regulatory domain activates the methylesterase activity.</text>
</comment>
<gene>
    <name evidence="6" type="primary">cheB</name>
    <name evidence="11" type="ORF">HA51_06410</name>
</gene>
<dbReference type="NCBIfam" id="NF001965">
    <property type="entry name" value="PRK00742.1"/>
    <property type="match status" value="1"/>
</dbReference>
<evidence type="ECO:0000256" key="8">
    <source>
        <dbReference type="PROSITE-ProRule" id="PRU00169"/>
    </source>
</evidence>
<dbReference type="RefSeq" id="WP_084933410.1">
    <property type="nucleotide sequence ID" value="NZ_MLFR01000004.1"/>
</dbReference>
<evidence type="ECO:0000313" key="12">
    <source>
        <dbReference type="Proteomes" id="UP000193558"/>
    </source>
</evidence>
<dbReference type="PROSITE" id="PS50122">
    <property type="entry name" value="CHEB"/>
    <property type="match status" value="1"/>
</dbReference>
<dbReference type="EMBL" id="MLFR01000004">
    <property type="protein sequence ID" value="ORM70410.1"/>
    <property type="molecule type" value="Genomic_DNA"/>
</dbReference>
<evidence type="ECO:0000256" key="4">
    <source>
        <dbReference type="ARBA" id="ARBA00022801"/>
    </source>
</evidence>
<evidence type="ECO:0000259" key="9">
    <source>
        <dbReference type="PROSITE" id="PS50110"/>
    </source>
</evidence>
<dbReference type="Proteomes" id="UP000193558">
    <property type="component" value="Unassembled WGS sequence"/>
</dbReference>
<feature type="active site" evidence="6 7">
    <location>
        <position position="164"/>
    </location>
</feature>
<organism evidence="11 12">
    <name type="scientific">Pantoea rwandensis</name>
    <dbReference type="NCBI Taxonomy" id="1076550"/>
    <lineage>
        <taxon>Bacteria</taxon>
        <taxon>Pseudomonadati</taxon>
        <taxon>Pseudomonadota</taxon>
        <taxon>Gammaproteobacteria</taxon>
        <taxon>Enterobacterales</taxon>
        <taxon>Erwiniaceae</taxon>
        <taxon>Pantoea</taxon>
    </lineage>
</organism>
<dbReference type="InterPro" id="IPR008248">
    <property type="entry name" value="CheB-like"/>
</dbReference>
<dbReference type="CDD" id="cd16432">
    <property type="entry name" value="CheB_Rec"/>
    <property type="match status" value="1"/>
</dbReference>
<dbReference type="FunFam" id="3.40.50.2300:FF:000060">
    <property type="entry name" value="Protein-glutamate methylesterase/protein-glutamine glutaminase"/>
    <property type="match status" value="1"/>
</dbReference>
<dbReference type="PROSITE" id="PS50110">
    <property type="entry name" value="RESPONSE_REGULATORY"/>
    <property type="match status" value="1"/>
</dbReference>
<dbReference type="SUPFAM" id="SSF52172">
    <property type="entry name" value="CheY-like"/>
    <property type="match status" value="1"/>
</dbReference>
<dbReference type="GO" id="GO:0005737">
    <property type="term" value="C:cytoplasm"/>
    <property type="evidence" value="ECO:0007669"/>
    <property type="project" value="UniProtKB-SubCell"/>
</dbReference>
<keyword evidence="2 6" id="KW-0145">Chemotaxis</keyword>
<comment type="catalytic activity">
    <reaction evidence="6">
        <text>L-glutaminyl-[protein] + H2O = L-glutamyl-[protein] + NH4(+)</text>
        <dbReference type="Rhea" id="RHEA:16441"/>
        <dbReference type="Rhea" id="RHEA-COMP:10207"/>
        <dbReference type="Rhea" id="RHEA-COMP:10208"/>
        <dbReference type="ChEBI" id="CHEBI:15377"/>
        <dbReference type="ChEBI" id="CHEBI:28938"/>
        <dbReference type="ChEBI" id="CHEBI:29973"/>
        <dbReference type="ChEBI" id="CHEBI:30011"/>
        <dbReference type="EC" id="3.5.1.44"/>
    </reaction>
</comment>
<dbReference type="Gene3D" id="3.40.50.180">
    <property type="entry name" value="Methylesterase CheB, C-terminal domain"/>
    <property type="match status" value="1"/>
</dbReference>
<dbReference type="PIRSF" id="PIRSF000876">
    <property type="entry name" value="RR_chemtxs_CheB"/>
    <property type="match status" value="1"/>
</dbReference>
<accession>A0A1X1D1E9</accession>
<dbReference type="GO" id="GO:0006935">
    <property type="term" value="P:chemotaxis"/>
    <property type="evidence" value="ECO:0007669"/>
    <property type="project" value="UniProtKB-UniRule"/>
</dbReference>
<dbReference type="OrthoDB" id="9793421at2"/>
<dbReference type="InterPro" id="IPR000673">
    <property type="entry name" value="Sig_transdc_resp-reg_Me-estase"/>
</dbReference>
<keyword evidence="3 6" id="KW-0597">Phosphoprotein</keyword>
<dbReference type="PANTHER" id="PTHR42872">
    <property type="entry name" value="PROTEIN-GLUTAMATE METHYLESTERASE/PROTEIN-GLUTAMINE GLUTAMINASE"/>
    <property type="match status" value="1"/>
</dbReference>
<comment type="function">
    <text evidence="6">Involved in chemotaxis. Part of a chemotaxis signal transduction system that modulates chemotaxis in response to various stimuli. Catalyzes the demethylation of specific methylglutamate residues introduced into the chemoreceptors (methyl-accepting chemotaxis proteins or MCP) by CheR. Also mediates the irreversible deamidation of specific glutamine residues to glutamic acid.</text>
</comment>
<dbReference type="PANTHER" id="PTHR42872:SF6">
    <property type="entry name" value="PROTEIN-GLUTAMATE METHYLESTERASE_PROTEIN-GLUTAMINE GLUTAMINASE"/>
    <property type="match status" value="1"/>
</dbReference>
<comment type="domain">
    <text evidence="6">Contains a C-terminal catalytic domain, and an N-terminal region which modulates catalytic activity.</text>
</comment>
<evidence type="ECO:0000256" key="2">
    <source>
        <dbReference type="ARBA" id="ARBA00022500"/>
    </source>
</evidence>
<dbReference type="InterPro" id="IPR011006">
    <property type="entry name" value="CheY-like_superfamily"/>
</dbReference>
<proteinExistence type="inferred from homology"/>
<evidence type="ECO:0000256" key="6">
    <source>
        <dbReference type="HAMAP-Rule" id="MF_00099"/>
    </source>
</evidence>
<evidence type="ECO:0000313" key="11">
    <source>
        <dbReference type="EMBL" id="ORM70410.1"/>
    </source>
</evidence>
<dbReference type="GO" id="GO:0008984">
    <property type="term" value="F:protein-glutamate methylesterase activity"/>
    <property type="evidence" value="ECO:0007669"/>
    <property type="project" value="UniProtKB-UniRule"/>
</dbReference>
<reference evidence="11 12" key="1">
    <citation type="journal article" date="2017" name="Antonie Van Leeuwenhoek">
        <title>Phylogenomic resolution of the bacterial genus Pantoea and its relationship with Erwinia and Tatumella.</title>
        <authorList>
            <person name="Palmer M."/>
            <person name="Steenkamp E.T."/>
            <person name="Coetzee M.P."/>
            <person name="Chan W.Y."/>
            <person name="van Zyl E."/>
            <person name="De Maayer P."/>
            <person name="Coutinho T.A."/>
            <person name="Blom J."/>
            <person name="Smits T.H."/>
            <person name="Duffy B."/>
            <person name="Venter S.N."/>
        </authorList>
    </citation>
    <scope>NUCLEOTIDE SEQUENCE [LARGE SCALE GENOMIC DNA]</scope>
    <source>
        <strain evidence="11 12">LMG 26275</strain>
    </source>
</reference>
<name>A0A1X1D1E9_9GAMM</name>
<dbReference type="SUPFAM" id="SSF52738">
    <property type="entry name" value="Methylesterase CheB, C-terminal domain"/>
    <property type="match status" value="1"/>
</dbReference>
<protein>
    <recommendedName>
        <fullName evidence="6">Protein-glutamate methylesterase/protein-glutamine glutaminase</fullName>
        <ecNumber evidence="6">3.1.1.61</ecNumber>
        <ecNumber evidence="6">3.5.1.44</ecNumber>
    </recommendedName>
</protein>
<dbReference type="EC" id="3.1.1.61" evidence="6"/>
<dbReference type="HAMAP" id="MF_00099">
    <property type="entry name" value="CheB_chemtxs"/>
    <property type="match status" value="1"/>
</dbReference>
<dbReference type="InterPro" id="IPR001789">
    <property type="entry name" value="Sig_transdc_resp-reg_receiver"/>
</dbReference>
<evidence type="ECO:0000256" key="5">
    <source>
        <dbReference type="ARBA" id="ARBA00048267"/>
    </source>
</evidence>